<dbReference type="GO" id="GO:0043190">
    <property type="term" value="C:ATP-binding cassette (ABC) transporter complex"/>
    <property type="evidence" value="ECO:0007669"/>
    <property type="project" value="InterPro"/>
</dbReference>
<reference evidence="2 3" key="1">
    <citation type="journal article" date="2015" name="MBio">
        <title>Genome-Resolved Metagenomic Analysis Reveals Roles for Candidate Phyla and Other Microbial Community Members in Biogeochemical Transformations in Oil Reservoirs.</title>
        <authorList>
            <person name="Hu P."/>
            <person name="Tom L."/>
            <person name="Singh A."/>
            <person name="Thomas B.C."/>
            <person name="Baker B.J."/>
            <person name="Piceno Y.M."/>
            <person name="Andersen G.L."/>
            <person name="Banfield J.F."/>
        </authorList>
    </citation>
    <scope>NUCLEOTIDE SEQUENCE [LARGE SCALE GENOMIC DNA]</scope>
    <source>
        <strain evidence="2">57_489</strain>
    </source>
</reference>
<dbReference type="Pfam" id="PF00496">
    <property type="entry name" value="SBP_bac_5"/>
    <property type="match status" value="1"/>
</dbReference>
<protein>
    <submittedName>
        <fullName evidence="2">Extracellular solute-binding protein, family 5</fullName>
    </submittedName>
</protein>
<dbReference type="EMBL" id="LGFT01000063">
    <property type="protein sequence ID" value="KUK43588.1"/>
    <property type="molecule type" value="Genomic_DNA"/>
</dbReference>
<dbReference type="Gene3D" id="3.40.190.10">
    <property type="entry name" value="Periplasmic binding protein-like II"/>
    <property type="match status" value="1"/>
</dbReference>
<dbReference type="AlphaFoldDB" id="A0A117LF10"/>
<dbReference type="SUPFAM" id="SSF53850">
    <property type="entry name" value="Periplasmic binding protein-like II"/>
    <property type="match status" value="1"/>
</dbReference>
<dbReference type="PIRSF" id="PIRSF002741">
    <property type="entry name" value="MppA"/>
    <property type="match status" value="1"/>
</dbReference>
<evidence type="ECO:0000259" key="1">
    <source>
        <dbReference type="Pfam" id="PF00496"/>
    </source>
</evidence>
<name>A0A117LF10_9EURY</name>
<dbReference type="PANTHER" id="PTHR30290">
    <property type="entry name" value="PERIPLASMIC BINDING COMPONENT OF ABC TRANSPORTER"/>
    <property type="match status" value="1"/>
</dbReference>
<dbReference type="PATRIC" id="fig|301375.7.peg.247"/>
<dbReference type="GO" id="GO:0042597">
    <property type="term" value="C:periplasmic space"/>
    <property type="evidence" value="ECO:0007669"/>
    <property type="project" value="UniProtKB-ARBA"/>
</dbReference>
<sequence>MNPIIRASSFVFILALLALMPLADAEETSSEAALVMSTDSAFIMQGNMLFGIGPSGSTGTFAYEHLLTRNREGGYDGGLADSWECNNDATEWTFNLVEAQWHDGEPFTSEDVEFTYNYITENKLWLASVLSMVDYVDCPDDRTVIFHMKSQSPAFLDDLSHCPGVYIVPKHFWEDISDPTHYEDEEWIGTGPFKFDSMILDQYVKLVANEKYHGKKPEIREVIIKVIPNKDAQVLALKSGEVDVISDVSPAVARSLEGSNGIEVFVAPGTRGYEMGFNLKNYPTDLPEFRKAMAHAVDRDRICDIVFDGYATPTETTFLMPSVAYDFVNPDVPGDDYEYDLEKAGEMLDYAGFADLDGDGWREGSDGEDVVMTIPITGMGGDASRIAEVLREDWKELGIKVELKQVDSSQQQSEYHKSNFFIVGMPYLMHDDVDDLTTFEVDSHFGTPNWYDYDEPDYNALAEELRNTADQNERKEIGYRMQEILAEDVPTVPICSSDVIFAYRADRFAGWEDAAPLTWSVDTKMLLHVRRA</sequence>
<proteinExistence type="predicted"/>
<feature type="domain" description="Solute-binding protein family 5" evidence="1">
    <location>
        <begin position="77"/>
        <end position="423"/>
    </location>
</feature>
<dbReference type="CDD" id="cd00995">
    <property type="entry name" value="PBP2_NikA_DppA_OppA_like"/>
    <property type="match status" value="1"/>
</dbReference>
<comment type="caution">
    <text evidence="2">The sequence shown here is derived from an EMBL/GenBank/DDBJ whole genome shotgun (WGS) entry which is preliminary data.</text>
</comment>
<dbReference type="InterPro" id="IPR030678">
    <property type="entry name" value="Peptide/Ni-bd"/>
</dbReference>
<dbReference type="Proteomes" id="UP000057043">
    <property type="component" value="Unassembled WGS sequence"/>
</dbReference>
<dbReference type="GO" id="GO:0015833">
    <property type="term" value="P:peptide transport"/>
    <property type="evidence" value="ECO:0007669"/>
    <property type="project" value="TreeGrafter"/>
</dbReference>
<dbReference type="GO" id="GO:1904680">
    <property type="term" value="F:peptide transmembrane transporter activity"/>
    <property type="evidence" value="ECO:0007669"/>
    <property type="project" value="TreeGrafter"/>
</dbReference>
<evidence type="ECO:0000313" key="3">
    <source>
        <dbReference type="Proteomes" id="UP000057043"/>
    </source>
</evidence>
<accession>A0A117LF10</accession>
<dbReference type="InterPro" id="IPR039424">
    <property type="entry name" value="SBP_5"/>
</dbReference>
<dbReference type="InterPro" id="IPR000914">
    <property type="entry name" value="SBP_5_dom"/>
</dbReference>
<gene>
    <name evidence="2" type="ORF">XD72_2041</name>
</gene>
<dbReference type="Gene3D" id="3.10.105.10">
    <property type="entry name" value="Dipeptide-binding Protein, Domain 3"/>
    <property type="match status" value="1"/>
</dbReference>
<evidence type="ECO:0000313" key="2">
    <source>
        <dbReference type="EMBL" id="KUK43588.1"/>
    </source>
</evidence>
<organism evidence="2 3">
    <name type="scientific">Methanothrix harundinacea</name>
    <dbReference type="NCBI Taxonomy" id="301375"/>
    <lineage>
        <taxon>Archaea</taxon>
        <taxon>Methanobacteriati</taxon>
        <taxon>Methanobacteriota</taxon>
        <taxon>Stenosarchaea group</taxon>
        <taxon>Methanomicrobia</taxon>
        <taxon>Methanotrichales</taxon>
        <taxon>Methanotrichaceae</taxon>
        <taxon>Methanothrix</taxon>
    </lineage>
</organism>